<sequence>MQSGGGGGSTSGCPAVPGEVLLAGDFVSSSSFYGEVAPISTCTTCAAGTAKYYPDSGDPNIVASEQKAIGASGNGPANCANLCVCSADGTCYTRSTQNVNVVLYPYCDGASCAVYVMIVTQDDSAGLQPSNGGPVVTGSAQVDPTTLDYKPVTDPSYPQVTYASCNGCPNGPTSC</sequence>
<organism evidence="1 2">
    <name type="scientific">Bursaphelenchus okinawaensis</name>
    <dbReference type="NCBI Taxonomy" id="465554"/>
    <lineage>
        <taxon>Eukaryota</taxon>
        <taxon>Metazoa</taxon>
        <taxon>Ecdysozoa</taxon>
        <taxon>Nematoda</taxon>
        <taxon>Chromadorea</taxon>
        <taxon>Rhabditida</taxon>
        <taxon>Tylenchina</taxon>
        <taxon>Tylenchomorpha</taxon>
        <taxon>Aphelenchoidea</taxon>
        <taxon>Aphelenchoididae</taxon>
        <taxon>Bursaphelenchus</taxon>
    </lineage>
</organism>
<name>A0A811L894_9BILA</name>
<comment type="caution">
    <text evidence="1">The sequence shown here is derived from an EMBL/GenBank/DDBJ whole genome shotgun (WGS) entry which is preliminary data.</text>
</comment>
<dbReference type="Proteomes" id="UP000783686">
    <property type="component" value="Unassembled WGS sequence"/>
</dbReference>
<proteinExistence type="predicted"/>
<reference evidence="1" key="1">
    <citation type="submission" date="2020-09" db="EMBL/GenBank/DDBJ databases">
        <authorList>
            <person name="Kikuchi T."/>
        </authorList>
    </citation>
    <scope>NUCLEOTIDE SEQUENCE</scope>
    <source>
        <strain evidence="1">SH1</strain>
    </source>
</reference>
<dbReference type="Proteomes" id="UP000614601">
    <property type="component" value="Unassembled WGS sequence"/>
</dbReference>
<gene>
    <name evidence="1" type="ORF">BOKJ2_LOCUS10288</name>
</gene>
<dbReference type="EMBL" id="CAJFDH010000005">
    <property type="protein sequence ID" value="CAD5223518.1"/>
    <property type="molecule type" value="Genomic_DNA"/>
</dbReference>
<dbReference type="EMBL" id="CAJFCW020000005">
    <property type="protein sequence ID" value="CAG9118103.1"/>
    <property type="molecule type" value="Genomic_DNA"/>
</dbReference>
<protein>
    <submittedName>
        <fullName evidence="1">Uncharacterized protein</fullName>
    </submittedName>
</protein>
<evidence type="ECO:0000313" key="2">
    <source>
        <dbReference type="Proteomes" id="UP000614601"/>
    </source>
</evidence>
<dbReference type="OrthoDB" id="5850794at2759"/>
<dbReference type="AlphaFoldDB" id="A0A811L894"/>
<accession>A0A811L894</accession>
<keyword evidence="2" id="KW-1185">Reference proteome</keyword>
<evidence type="ECO:0000313" key="1">
    <source>
        <dbReference type="EMBL" id="CAD5223518.1"/>
    </source>
</evidence>